<dbReference type="FunFam" id="1.10.1240.10:FF:000001">
    <property type="entry name" value="Methionine synthase"/>
    <property type="match status" value="1"/>
</dbReference>
<dbReference type="AlphaFoldDB" id="A0A1G9YQU1"/>
<evidence type="ECO:0000256" key="8">
    <source>
        <dbReference type="ARBA" id="ARBA00022603"/>
    </source>
</evidence>
<evidence type="ECO:0000256" key="18">
    <source>
        <dbReference type="ARBA" id="ARBA00025552"/>
    </source>
</evidence>
<feature type="domain" description="B12-binding N-terminal" evidence="29">
    <location>
        <begin position="650"/>
        <end position="744"/>
    </location>
</feature>
<evidence type="ECO:0000256" key="1">
    <source>
        <dbReference type="ARBA" id="ARBA00001700"/>
    </source>
</evidence>
<feature type="domain" description="Pterin-binding" evidence="26">
    <location>
        <begin position="357"/>
        <end position="618"/>
    </location>
</feature>
<dbReference type="Gene3D" id="1.10.288.10">
    <property type="entry name" value="Cobalamin-dependent Methionine Synthase, domain 2"/>
    <property type="match status" value="1"/>
</dbReference>
<dbReference type="OrthoDB" id="9803687at2"/>
<dbReference type="GO" id="GO:0005829">
    <property type="term" value="C:cytosol"/>
    <property type="evidence" value="ECO:0007669"/>
    <property type="project" value="TreeGrafter"/>
</dbReference>
<keyword evidence="13 21" id="KW-0479">Metal-binding</keyword>
<dbReference type="SUPFAM" id="SSF51717">
    <property type="entry name" value="Dihydropteroate synthetase-like"/>
    <property type="match status" value="1"/>
</dbReference>
<feature type="binding site" evidence="23">
    <location>
        <position position="694"/>
    </location>
    <ligand>
        <name>methylcob(III)alamin</name>
        <dbReference type="ChEBI" id="CHEBI:28115"/>
    </ligand>
</feature>
<evidence type="ECO:0000313" key="30">
    <source>
        <dbReference type="EMBL" id="SDN10965.1"/>
    </source>
</evidence>
<evidence type="ECO:0000259" key="26">
    <source>
        <dbReference type="PROSITE" id="PS50972"/>
    </source>
</evidence>
<evidence type="ECO:0000256" key="9">
    <source>
        <dbReference type="ARBA" id="ARBA00022605"/>
    </source>
</evidence>
<dbReference type="InterPro" id="IPR050554">
    <property type="entry name" value="Met_Synthase/Corrinoid"/>
</dbReference>
<evidence type="ECO:0000259" key="27">
    <source>
        <dbReference type="PROSITE" id="PS50974"/>
    </source>
</evidence>
<sequence>MAASDLIATLTQRLTQRIHILDGGMGTMLQNAELSEEEFRGERFSDWPSDLKGNNDLLALTCPDVVSRIHRDYLEAGADIIESNTFNSTRLSQADYGMEAIVPELNRESARLAREVCDAVAEETGVPRYVAGVLGPTSRTGSLSPDVNDPAKRNVTFDELRENYYEAAEALIDGGADLIMIETIFDTLNAKAAIYALEELFEDIGQRLPVMISGTITDASGRTLSGQTTEAFWNSIRHAAPFSVGLNCALGAEELRQYVEELSTKADTFVSAHPNAGLPNEFGEYDQTPEEMAAIVGEFAESGLVNIIGGCCGSTPEHIRAIAQAVHGLAPRHVPERSRACRLSGLEPFNIEADSLFVNVGERTNVTGSARFKRLIVEEDFTTALEVALEQVENGAQVIDINMDEGMLESQEAMVRFLNLIAGEPDIARVPIMIDSSKWEIIEAGLKCVQGKAVVNSISLKEGEEAFREQATKCRRFGAAIVVMAFDEEGQADTFARKTEICERAYRLLVDEIGFPAEDIIFDPNIFAIATGIEEHNNYAVDFIEASQWIREHLPHAMISGGVSNVSFSFRGNNPVREAIHSVFLYHAIRAGLTMGIVNAGQLAVYDDLPAELRDAVEDVVLNRREDSTERLLELADKYKGNGSGAAKKEDLEWRSWPVNKRIEHALIKGITAHIEDDTELARAQAERPIEVIEGPLMDGMNVVGDLFGAGKMFLPQVVKSARVMKQAVAYLIPYIEAEKSEDTKAKGKIVMATVKGDVHDIGKNIVGVVLQCNNYEVIDLGVMVPTEKILQAAQDHNADIIGLSGLITPSLDEMVHVAKEMKRRGLDLPLLIGGATTSKAHTAVKIEPQYDHPVIYVTDASRAVGVASRLLTPSLKTPYVAEIREEYEKVRERNAKRRPKAADLDYTQARKRRFRTDWSSHTPAKPNMLGLKTFDDYDLDELVERIDWTPFFMSWQLAGKYPKILDDKVVGEAARNLFDDAKVMLRKLVDEKRVQARGVIGLWPANTVDDDVIEVYADESRSDVVERLHHIRQQTTKGRDGICYSLADFIAPKESGQADWIGGFAVTTGHGVDELAKEYEAAGDDYNAIMVQALTDRLAEAFAERMHERVRKEFWGYVPQEALDNDALIAEKYQGIRPAPGYPACPDHTEKATLFRMLNATDNTGLDLTENFAMWPAAAVSGWYFSHPQSKYFSTGKITQDQVKVLAERKQMPLEEMERWLSPVLSYDPR</sequence>
<evidence type="ECO:0000256" key="6">
    <source>
        <dbReference type="ARBA" id="ARBA00012032"/>
    </source>
</evidence>
<dbReference type="InterPro" id="IPR011822">
    <property type="entry name" value="MetH"/>
</dbReference>
<dbReference type="InterPro" id="IPR003726">
    <property type="entry name" value="HCY_dom"/>
</dbReference>
<dbReference type="Gene3D" id="3.20.20.20">
    <property type="entry name" value="Dihydropteroate synthase-like"/>
    <property type="match status" value="1"/>
</dbReference>
<evidence type="ECO:0000256" key="20">
    <source>
        <dbReference type="NCBIfam" id="TIGR02082"/>
    </source>
</evidence>
<evidence type="ECO:0000256" key="23">
    <source>
        <dbReference type="PIRSR" id="PIRSR000381-2"/>
    </source>
</evidence>
<evidence type="ECO:0000256" key="14">
    <source>
        <dbReference type="ARBA" id="ARBA00022737"/>
    </source>
</evidence>
<reference evidence="31" key="1">
    <citation type="submission" date="2016-10" db="EMBL/GenBank/DDBJ databases">
        <authorList>
            <person name="Varghese N."/>
            <person name="Submissions S."/>
        </authorList>
    </citation>
    <scope>NUCLEOTIDE SEQUENCE [LARGE SCALE GENOMIC DNA]</scope>
    <source>
        <strain evidence="31">CGMCC 1.6494</strain>
    </source>
</reference>
<evidence type="ECO:0000259" key="25">
    <source>
        <dbReference type="PROSITE" id="PS50970"/>
    </source>
</evidence>
<dbReference type="Gene3D" id="3.10.196.10">
    <property type="entry name" value="Vitamin B12-dependent methionine synthase, activation domain"/>
    <property type="match status" value="1"/>
</dbReference>
<feature type="binding site" evidence="23">
    <location>
        <position position="1138"/>
    </location>
    <ligand>
        <name>S-adenosyl-L-methionine</name>
        <dbReference type="ChEBI" id="CHEBI:59789"/>
    </ligand>
</feature>
<comment type="pathway">
    <text evidence="4 21">Amino-acid biosynthesis; L-methionine biosynthesis via de novo pathway; L-methionine from L-homocysteine (MetH route): step 1/1.</text>
</comment>
<evidence type="ECO:0000256" key="2">
    <source>
        <dbReference type="ARBA" id="ARBA00001947"/>
    </source>
</evidence>
<dbReference type="PIRSF" id="PIRSF000381">
    <property type="entry name" value="MetH"/>
    <property type="match status" value="1"/>
</dbReference>
<keyword evidence="8 21" id="KW-0489">Methyltransferase</keyword>
<dbReference type="SMART" id="SM01018">
    <property type="entry name" value="B12-binding_2"/>
    <property type="match status" value="1"/>
</dbReference>
<dbReference type="Gene3D" id="3.40.50.280">
    <property type="entry name" value="Cobalamin-binding domain"/>
    <property type="match status" value="1"/>
</dbReference>
<evidence type="ECO:0000256" key="13">
    <source>
        <dbReference type="ARBA" id="ARBA00022723"/>
    </source>
</evidence>
<dbReference type="GO" id="GO:0031419">
    <property type="term" value="F:cobalamin binding"/>
    <property type="evidence" value="ECO:0007669"/>
    <property type="project" value="UniProtKB-UniRule"/>
</dbReference>
<keyword evidence="31" id="KW-1185">Reference proteome</keyword>
<dbReference type="InterPro" id="IPR036589">
    <property type="entry name" value="HCY_dom_sf"/>
</dbReference>
<dbReference type="NCBIfam" id="NF007024">
    <property type="entry name" value="PRK09490.1"/>
    <property type="match status" value="1"/>
</dbReference>
<feature type="binding site" evidence="23">
    <location>
        <position position="809"/>
    </location>
    <ligand>
        <name>methylcob(III)alamin</name>
        <dbReference type="ChEBI" id="CHEBI:28115"/>
    </ligand>
</feature>
<keyword evidence="10 21" id="KW-0846">Cobalamin</keyword>
<comment type="function">
    <text evidence="18 21">Catalyzes the transfer of a methyl group from methyl-cobalamin to homocysteine, yielding enzyme-bound cob(I)alamin and methionine. Subsequently, remethylates the cofactor using methyltetrahydrofolate.</text>
</comment>
<proteinExistence type="inferred from homology"/>
<dbReference type="PROSITE" id="PS50970">
    <property type="entry name" value="HCY"/>
    <property type="match status" value="1"/>
</dbReference>
<dbReference type="FunFam" id="3.40.50.280:FF:000001">
    <property type="entry name" value="Methionine synthase"/>
    <property type="match status" value="1"/>
</dbReference>
<feature type="binding site" description="axial binding residue" evidence="22">
    <location>
        <position position="760"/>
    </location>
    <ligand>
        <name>methylcob(III)alamin</name>
        <dbReference type="ChEBI" id="CHEBI:28115"/>
    </ligand>
    <ligandPart>
        <name>Co</name>
        <dbReference type="ChEBI" id="CHEBI:27638"/>
    </ligandPart>
</feature>
<evidence type="ECO:0000256" key="16">
    <source>
        <dbReference type="ARBA" id="ARBA00023167"/>
    </source>
</evidence>
<dbReference type="InterPro" id="IPR036594">
    <property type="entry name" value="Meth_synthase_dom"/>
</dbReference>
<dbReference type="InterPro" id="IPR036724">
    <property type="entry name" value="Cobalamin-bd_sf"/>
</dbReference>
<dbReference type="PROSITE" id="PS50974">
    <property type="entry name" value="ADOMET_ACTIVATION"/>
    <property type="match status" value="1"/>
</dbReference>
<evidence type="ECO:0000256" key="21">
    <source>
        <dbReference type="PIRNR" id="PIRNR000381"/>
    </source>
</evidence>
<feature type="binding site" evidence="22 24">
    <location>
        <position position="312"/>
    </location>
    <ligand>
        <name>Zn(2+)</name>
        <dbReference type="ChEBI" id="CHEBI:29105"/>
    </ligand>
</feature>
<dbReference type="InterPro" id="IPR037010">
    <property type="entry name" value="VitB12-dep_Met_synth_activ_sf"/>
</dbReference>
<evidence type="ECO:0000256" key="4">
    <source>
        <dbReference type="ARBA" id="ARBA00005178"/>
    </source>
</evidence>
<keyword evidence="16 21" id="KW-0486">Methionine biosynthesis</keyword>
<dbReference type="PROSITE" id="PS50972">
    <property type="entry name" value="PTERIN_BINDING"/>
    <property type="match status" value="1"/>
</dbReference>
<dbReference type="SUPFAM" id="SSF82282">
    <property type="entry name" value="Homocysteine S-methyltransferase"/>
    <property type="match status" value="1"/>
</dbReference>
<dbReference type="RefSeq" id="WP_089702445.1">
    <property type="nucleotide sequence ID" value="NZ_FNII01000002.1"/>
</dbReference>
<evidence type="ECO:0000256" key="19">
    <source>
        <dbReference type="ARBA" id="ARBA00031040"/>
    </source>
</evidence>
<comment type="cofactor">
    <cofactor evidence="2 21 24">
        <name>Zn(2+)</name>
        <dbReference type="ChEBI" id="CHEBI:29105"/>
    </cofactor>
</comment>
<dbReference type="EMBL" id="FNII01000002">
    <property type="protein sequence ID" value="SDN10965.1"/>
    <property type="molecule type" value="Genomic_DNA"/>
</dbReference>
<dbReference type="PROSITE" id="PS51337">
    <property type="entry name" value="B12_BINDING_NTER"/>
    <property type="match status" value="1"/>
</dbReference>
<dbReference type="SUPFAM" id="SSF52242">
    <property type="entry name" value="Cobalamin (vitamin B12)-binding domain"/>
    <property type="match status" value="1"/>
</dbReference>
<dbReference type="CDD" id="cd02069">
    <property type="entry name" value="methionine_synthase_B12_BD"/>
    <property type="match status" value="1"/>
</dbReference>
<evidence type="ECO:0000256" key="17">
    <source>
        <dbReference type="ARBA" id="ARBA00023285"/>
    </source>
</evidence>
<dbReference type="Pfam" id="PF02574">
    <property type="entry name" value="S-methyl_trans"/>
    <property type="match status" value="1"/>
</dbReference>
<dbReference type="SUPFAM" id="SSF47644">
    <property type="entry name" value="Methionine synthase domain"/>
    <property type="match status" value="1"/>
</dbReference>
<evidence type="ECO:0000256" key="24">
    <source>
        <dbReference type="PROSITE-ProRule" id="PRU00333"/>
    </source>
</evidence>
<dbReference type="EC" id="2.1.1.13" evidence="6 20"/>
<evidence type="ECO:0000313" key="31">
    <source>
        <dbReference type="Proteomes" id="UP000199677"/>
    </source>
</evidence>
<dbReference type="GO" id="GO:0046653">
    <property type="term" value="P:tetrahydrofolate metabolic process"/>
    <property type="evidence" value="ECO:0007669"/>
    <property type="project" value="TreeGrafter"/>
</dbReference>
<dbReference type="CDD" id="cd00740">
    <property type="entry name" value="MeTr"/>
    <property type="match status" value="1"/>
</dbReference>
<accession>A0A1G9YQU1</accession>
<protein>
    <recommendedName>
        <fullName evidence="7 20">Methionine synthase</fullName>
        <ecNumber evidence="6 20">2.1.1.13</ecNumber>
    </recommendedName>
    <alternativeName>
        <fullName evidence="19 21">5-methyltetrahydrofolate--homocysteine methyltransferase</fullName>
    </alternativeName>
</protein>
<feature type="binding site" evidence="23">
    <location>
        <position position="805"/>
    </location>
    <ligand>
        <name>methylcob(III)alamin</name>
        <dbReference type="ChEBI" id="CHEBI:28115"/>
    </ligand>
</feature>
<keyword evidence="15 21" id="KW-0862">Zinc</keyword>
<comment type="catalytic activity">
    <reaction evidence="1 21">
        <text>(6S)-5-methyl-5,6,7,8-tetrahydrofolate + L-homocysteine = (6S)-5,6,7,8-tetrahydrofolate + L-methionine</text>
        <dbReference type="Rhea" id="RHEA:11172"/>
        <dbReference type="ChEBI" id="CHEBI:18608"/>
        <dbReference type="ChEBI" id="CHEBI:57453"/>
        <dbReference type="ChEBI" id="CHEBI:57844"/>
        <dbReference type="ChEBI" id="CHEBI:58199"/>
        <dbReference type="EC" id="2.1.1.13"/>
    </reaction>
</comment>
<dbReference type="GO" id="GO:0008705">
    <property type="term" value="F:methionine synthase activity"/>
    <property type="evidence" value="ECO:0007669"/>
    <property type="project" value="UniProtKB-UniRule"/>
</dbReference>
<dbReference type="Pfam" id="PF02965">
    <property type="entry name" value="Met_synt_B12"/>
    <property type="match status" value="1"/>
</dbReference>
<dbReference type="Gene3D" id="1.10.1240.10">
    <property type="entry name" value="Methionine synthase domain"/>
    <property type="match status" value="1"/>
</dbReference>
<dbReference type="PROSITE" id="PS51332">
    <property type="entry name" value="B12_BINDING"/>
    <property type="match status" value="1"/>
</dbReference>
<dbReference type="InterPro" id="IPR000489">
    <property type="entry name" value="Pterin-binding_dom"/>
</dbReference>
<dbReference type="GO" id="GO:0050667">
    <property type="term" value="P:homocysteine metabolic process"/>
    <property type="evidence" value="ECO:0007669"/>
    <property type="project" value="TreeGrafter"/>
</dbReference>
<keyword evidence="11 21" id="KW-0808">Transferase</keyword>
<dbReference type="NCBIfam" id="TIGR02082">
    <property type="entry name" value="metH"/>
    <property type="match status" value="1"/>
</dbReference>
<keyword evidence="9 21" id="KW-0028">Amino-acid biosynthesis</keyword>
<keyword evidence="17 21" id="KW-0170">Cobalt</keyword>
<evidence type="ECO:0000259" key="29">
    <source>
        <dbReference type="PROSITE" id="PS51337"/>
    </source>
</evidence>
<dbReference type="GO" id="GO:0008270">
    <property type="term" value="F:zinc ion binding"/>
    <property type="evidence" value="ECO:0007669"/>
    <property type="project" value="UniProtKB-UniRule"/>
</dbReference>
<feature type="binding site" evidence="23">
    <location>
        <begin position="1193"/>
        <end position="1194"/>
    </location>
    <ligand>
        <name>S-adenosyl-L-methionine</name>
        <dbReference type="ChEBI" id="CHEBI:59789"/>
    </ligand>
</feature>
<evidence type="ECO:0000256" key="5">
    <source>
        <dbReference type="ARBA" id="ARBA00010398"/>
    </source>
</evidence>
<feature type="domain" description="B12-binding" evidence="28">
    <location>
        <begin position="747"/>
        <end position="882"/>
    </location>
</feature>
<keyword evidence="12 21" id="KW-0949">S-adenosyl-L-methionine</keyword>
<evidence type="ECO:0000259" key="28">
    <source>
        <dbReference type="PROSITE" id="PS51332"/>
    </source>
</evidence>
<dbReference type="PANTHER" id="PTHR45833:SF1">
    <property type="entry name" value="METHIONINE SYNTHASE"/>
    <property type="match status" value="1"/>
</dbReference>
<gene>
    <name evidence="30" type="ORF">SAMN04487951_102267</name>
</gene>
<dbReference type="Proteomes" id="UP000199677">
    <property type="component" value="Unassembled WGS sequence"/>
</dbReference>
<dbReference type="Pfam" id="PF00809">
    <property type="entry name" value="Pterin_bind"/>
    <property type="match status" value="1"/>
</dbReference>
<dbReference type="PANTHER" id="PTHR45833">
    <property type="entry name" value="METHIONINE SYNTHASE"/>
    <property type="match status" value="1"/>
</dbReference>
<dbReference type="InterPro" id="IPR003759">
    <property type="entry name" value="Cbl-bd_cap"/>
</dbReference>
<feature type="domain" description="AdoMet activation" evidence="27">
    <location>
        <begin position="898"/>
        <end position="1231"/>
    </location>
</feature>
<dbReference type="FunFam" id="3.20.20.330:FF:000001">
    <property type="entry name" value="Methionine synthase"/>
    <property type="match status" value="1"/>
</dbReference>
<comment type="domain">
    <text evidence="21">Modular enzyme with four functionally distinct domains. The isolated Hcy-binding domain catalyzes methyl transfer from free methylcobalamin to homocysteine. The Hcy-binding domain in association with the pterin-binding domain catalyzes the methylation of cob(I)alamin by methyltetrahydrofolate and the methylation of homocysteine. The B12-binding domain binds the cofactor. The AdoMet activation domain binds S-adenosyl-L-methionine. Under aerobic conditions cob(I)alamin can be converted to inactive cob(II)alamin. Reductive methylation by S-adenosyl-L-methionine and flavodoxin regenerates methylcobalamin.</text>
</comment>
<dbReference type="InterPro" id="IPR004223">
    <property type="entry name" value="VitB12-dep_Met_synth_activ_dom"/>
</dbReference>
<dbReference type="Pfam" id="PF02310">
    <property type="entry name" value="B12-binding"/>
    <property type="match status" value="1"/>
</dbReference>
<evidence type="ECO:0000256" key="10">
    <source>
        <dbReference type="ARBA" id="ARBA00022628"/>
    </source>
</evidence>
<organism evidence="30 31">
    <name type="scientific">Vreelandella arcis</name>
    <dbReference type="NCBI Taxonomy" id="416873"/>
    <lineage>
        <taxon>Bacteria</taxon>
        <taxon>Pseudomonadati</taxon>
        <taxon>Pseudomonadota</taxon>
        <taxon>Gammaproteobacteria</taxon>
        <taxon>Oceanospirillales</taxon>
        <taxon>Halomonadaceae</taxon>
        <taxon>Vreelandella</taxon>
    </lineage>
</organism>
<dbReference type="Gene3D" id="3.20.20.330">
    <property type="entry name" value="Homocysteine-binding-like domain"/>
    <property type="match status" value="1"/>
</dbReference>
<evidence type="ECO:0000256" key="11">
    <source>
        <dbReference type="ARBA" id="ARBA00022679"/>
    </source>
</evidence>
<keyword evidence="14" id="KW-0677">Repeat</keyword>
<feature type="binding site" evidence="23">
    <location>
        <begin position="757"/>
        <end position="761"/>
    </location>
    <ligand>
        <name>methylcob(III)alamin</name>
        <dbReference type="ChEBI" id="CHEBI:28115"/>
    </ligand>
</feature>
<evidence type="ECO:0000256" key="15">
    <source>
        <dbReference type="ARBA" id="ARBA00022833"/>
    </source>
</evidence>
<dbReference type="Pfam" id="PF02607">
    <property type="entry name" value="B12-binding_2"/>
    <property type="match status" value="1"/>
</dbReference>
<evidence type="ECO:0000256" key="3">
    <source>
        <dbReference type="ARBA" id="ARBA00001956"/>
    </source>
</evidence>
<dbReference type="GO" id="GO:0032259">
    <property type="term" value="P:methylation"/>
    <property type="evidence" value="ECO:0007669"/>
    <property type="project" value="UniProtKB-KW"/>
</dbReference>
<feature type="binding site" evidence="22 24">
    <location>
        <position position="248"/>
    </location>
    <ligand>
        <name>Zn(2+)</name>
        <dbReference type="ChEBI" id="CHEBI:29105"/>
    </ligand>
</feature>
<dbReference type="SUPFAM" id="SSF56507">
    <property type="entry name" value="Methionine synthase activation domain-like"/>
    <property type="match status" value="1"/>
</dbReference>
<dbReference type="FunFam" id="3.20.20.20:FF:000002">
    <property type="entry name" value="Methionine synthase"/>
    <property type="match status" value="1"/>
</dbReference>
<name>A0A1G9YQU1_9GAMM</name>
<feature type="domain" description="Hcy-binding" evidence="25">
    <location>
        <begin position="7"/>
        <end position="326"/>
    </location>
</feature>
<feature type="binding site" evidence="23">
    <location>
        <position position="861"/>
    </location>
    <ligand>
        <name>methylcob(III)alamin</name>
        <dbReference type="ChEBI" id="CHEBI:28115"/>
    </ligand>
</feature>
<comment type="cofactor">
    <cofactor evidence="3 21 22">
        <name>methylcob(III)alamin</name>
        <dbReference type="ChEBI" id="CHEBI:28115"/>
    </cofactor>
</comment>
<dbReference type="InterPro" id="IPR006158">
    <property type="entry name" value="Cobalamin-bd"/>
</dbReference>
<dbReference type="UniPathway" id="UPA00051">
    <property type="reaction ID" value="UER00081"/>
</dbReference>
<feature type="binding site" evidence="23">
    <location>
        <position position="948"/>
    </location>
    <ligand>
        <name>S-adenosyl-L-methionine</name>
        <dbReference type="ChEBI" id="CHEBI:59789"/>
    </ligand>
</feature>
<dbReference type="InterPro" id="IPR011005">
    <property type="entry name" value="Dihydropteroate_synth-like_sf"/>
</dbReference>
<feature type="binding site" evidence="22 24">
    <location>
        <position position="311"/>
    </location>
    <ligand>
        <name>Zn(2+)</name>
        <dbReference type="ChEBI" id="CHEBI:29105"/>
    </ligand>
</feature>
<dbReference type="InterPro" id="IPR033706">
    <property type="entry name" value="Met_synthase_B12-bd"/>
</dbReference>
<evidence type="ECO:0000256" key="12">
    <source>
        <dbReference type="ARBA" id="ARBA00022691"/>
    </source>
</evidence>
<evidence type="ECO:0000256" key="22">
    <source>
        <dbReference type="PIRSR" id="PIRSR000381-1"/>
    </source>
</evidence>
<evidence type="ECO:0000256" key="7">
    <source>
        <dbReference type="ARBA" id="ARBA00013998"/>
    </source>
</evidence>
<dbReference type="STRING" id="416873.SAMN04487951_102267"/>
<comment type="similarity">
    <text evidence="5">Belongs to the vitamin-B12 dependent methionine synthase family.</text>
</comment>